<protein>
    <submittedName>
        <fullName evidence="1">Uncharacterized protein</fullName>
    </submittedName>
</protein>
<gene>
    <name evidence="1" type="ORF">KIN20_012554</name>
</gene>
<accession>A0AAD5N163</accession>
<proteinExistence type="predicted"/>
<dbReference type="AlphaFoldDB" id="A0AAD5N163"/>
<organism evidence="1 2">
    <name type="scientific">Parelaphostrongylus tenuis</name>
    <name type="common">Meningeal worm</name>
    <dbReference type="NCBI Taxonomy" id="148309"/>
    <lineage>
        <taxon>Eukaryota</taxon>
        <taxon>Metazoa</taxon>
        <taxon>Ecdysozoa</taxon>
        <taxon>Nematoda</taxon>
        <taxon>Chromadorea</taxon>
        <taxon>Rhabditida</taxon>
        <taxon>Rhabditina</taxon>
        <taxon>Rhabditomorpha</taxon>
        <taxon>Strongyloidea</taxon>
        <taxon>Metastrongylidae</taxon>
        <taxon>Parelaphostrongylus</taxon>
    </lineage>
</organism>
<sequence length="53" mass="6055">MNKEERKEKQMPIVIFNTQAKEIEVCPVCAVQKGESGSDFYSGLRIREVVNQP</sequence>
<reference evidence="1" key="1">
    <citation type="submission" date="2021-06" db="EMBL/GenBank/DDBJ databases">
        <title>Parelaphostrongylus tenuis whole genome reference sequence.</title>
        <authorList>
            <person name="Garwood T.J."/>
            <person name="Larsen P.A."/>
            <person name="Fountain-Jones N.M."/>
            <person name="Garbe J.R."/>
            <person name="Macchietto M.G."/>
            <person name="Kania S.A."/>
            <person name="Gerhold R.W."/>
            <person name="Richards J.E."/>
            <person name="Wolf T.M."/>
        </authorList>
    </citation>
    <scope>NUCLEOTIDE SEQUENCE</scope>
    <source>
        <strain evidence="1">MNPRO001-30</strain>
        <tissue evidence="1">Meninges</tissue>
    </source>
</reference>
<keyword evidence="2" id="KW-1185">Reference proteome</keyword>
<evidence type="ECO:0000313" key="2">
    <source>
        <dbReference type="Proteomes" id="UP001196413"/>
    </source>
</evidence>
<dbReference type="EMBL" id="JAHQIW010002393">
    <property type="protein sequence ID" value="KAJ1355229.1"/>
    <property type="molecule type" value="Genomic_DNA"/>
</dbReference>
<name>A0AAD5N163_PARTN</name>
<dbReference type="Proteomes" id="UP001196413">
    <property type="component" value="Unassembled WGS sequence"/>
</dbReference>
<comment type="caution">
    <text evidence="1">The sequence shown here is derived from an EMBL/GenBank/DDBJ whole genome shotgun (WGS) entry which is preliminary data.</text>
</comment>
<evidence type="ECO:0000313" key="1">
    <source>
        <dbReference type="EMBL" id="KAJ1355229.1"/>
    </source>
</evidence>